<feature type="transmembrane region" description="Helical" evidence="1">
    <location>
        <begin position="58"/>
        <end position="81"/>
    </location>
</feature>
<dbReference type="STRING" id="1619036.US58_C0004G0027"/>
<dbReference type="AlphaFoldDB" id="A0A0G0HRF9"/>
<dbReference type="GO" id="GO:0051301">
    <property type="term" value="P:cell division"/>
    <property type="evidence" value="ECO:0007669"/>
    <property type="project" value="UniProtKB-KW"/>
</dbReference>
<evidence type="ECO:0000256" key="1">
    <source>
        <dbReference type="SAM" id="Phobius"/>
    </source>
</evidence>
<keyword evidence="2" id="KW-0132">Cell division</keyword>
<evidence type="ECO:0000313" key="3">
    <source>
        <dbReference type="Proteomes" id="UP000034333"/>
    </source>
</evidence>
<organism evidence="2 3">
    <name type="scientific">Candidatus Magasanikbacteria bacterium GW2011_GWA2_37_8</name>
    <dbReference type="NCBI Taxonomy" id="1619036"/>
    <lineage>
        <taxon>Bacteria</taxon>
        <taxon>Candidatus Magasanikiibacteriota</taxon>
    </lineage>
</organism>
<comment type="caution">
    <text evidence="2">The sequence shown here is derived from an EMBL/GenBank/DDBJ whole genome shotgun (WGS) entry which is preliminary data.</text>
</comment>
<reference evidence="2 3" key="1">
    <citation type="journal article" date="2015" name="Nature">
        <title>rRNA introns, odd ribosomes, and small enigmatic genomes across a large radiation of phyla.</title>
        <authorList>
            <person name="Brown C.T."/>
            <person name="Hug L.A."/>
            <person name="Thomas B.C."/>
            <person name="Sharon I."/>
            <person name="Castelle C.J."/>
            <person name="Singh A."/>
            <person name="Wilkins M.J."/>
            <person name="Williams K.H."/>
            <person name="Banfield J.F."/>
        </authorList>
    </citation>
    <scope>NUCLEOTIDE SEQUENCE [LARGE SCALE GENOMIC DNA]</scope>
</reference>
<keyword evidence="2" id="KW-0131">Cell cycle</keyword>
<protein>
    <submittedName>
        <fullName evidence="2">Cell division protein DivIB</fullName>
    </submittedName>
</protein>
<gene>
    <name evidence="2" type="ORF">US58_C0004G0027</name>
</gene>
<keyword evidence="1" id="KW-1133">Transmembrane helix</keyword>
<evidence type="ECO:0000313" key="2">
    <source>
        <dbReference type="EMBL" id="KKQ41190.1"/>
    </source>
</evidence>
<proteinExistence type="predicted"/>
<keyword evidence="1" id="KW-0812">Transmembrane</keyword>
<sequence length="339" mass="40147">MPRFFYSHTNFQHYKPKENLWRRWLKYRERKKMFKRQGIKWKNSRHPYKTEVASIRKIITTIVLTALFIGWIILILFLPYFRIQKINYDGLKIIKQAELDIWFNDKLFSGKIIPWNNYFLVSTNNLTNKAISHFGLEAIEIRKIFPHELKIVIKEKISSVIYDNGQNYYLLDNNGYSIKYLGVVGDDEFKTIPINTTTVSSTTKTKNVVSSTFSNTTTTEKIHLPNFSRLVKDFGDFPIIFDKRKINISENILVIEPEIIQTALDWQRETEKQGIGRVKYFVLDNPAAGLTVYTYKPWVVYINIYKPVNGQIDNLKLITITNQPKEYIDVRYGERVYWK</sequence>
<dbReference type="Proteomes" id="UP000034333">
    <property type="component" value="Unassembled WGS sequence"/>
</dbReference>
<keyword evidence="1" id="KW-0472">Membrane</keyword>
<accession>A0A0G0HRF9</accession>
<dbReference type="EMBL" id="LBTN01000004">
    <property type="protein sequence ID" value="KKQ41190.1"/>
    <property type="molecule type" value="Genomic_DNA"/>
</dbReference>
<name>A0A0G0HRF9_9BACT</name>